<dbReference type="GO" id="GO:0000118">
    <property type="term" value="C:histone deacetylase complex"/>
    <property type="evidence" value="ECO:0007669"/>
    <property type="project" value="TreeGrafter"/>
</dbReference>
<dbReference type="GO" id="GO:0000785">
    <property type="term" value="C:chromatin"/>
    <property type="evidence" value="ECO:0007669"/>
    <property type="project" value="TreeGrafter"/>
</dbReference>
<reference evidence="6 7" key="1">
    <citation type="journal article" date="2024" name="Plant J.">
        <title>Genome sequences and population genomics reveal climatic adaptation and genomic divergence between two closely related sweetgum species.</title>
        <authorList>
            <person name="Xu W.Q."/>
            <person name="Ren C.Q."/>
            <person name="Zhang X.Y."/>
            <person name="Comes H.P."/>
            <person name="Liu X.H."/>
            <person name="Li Y.G."/>
            <person name="Kettle C.J."/>
            <person name="Jalonen R."/>
            <person name="Gaisberger H."/>
            <person name="Ma Y.Z."/>
            <person name="Qiu Y.X."/>
        </authorList>
    </citation>
    <scope>NUCLEOTIDE SEQUENCE [LARGE SCALE GENOMIC DNA]</scope>
    <source>
        <strain evidence="6">Hangzhou</strain>
    </source>
</reference>
<name>A0AAP0RIC1_LIQFO</name>
<evidence type="ECO:0000256" key="2">
    <source>
        <dbReference type="ARBA" id="ARBA00022491"/>
    </source>
</evidence>
<dbReference type="InterPro" id="IPR036600">
    <property type="entry name" value="PAH_sf"/>
</dbReference>
<dbReference type="EMBL" id="JBBPBK010000009">
    <property type="protein sequence ID" value="KAK9278472.1"/>
    <property type="molecule type" value="Genomic_DNA"/>
</dbReference>
<evidence type="ECO:0000256" key="5">
    <source>
        <dbReference type="SAM" id="MobiDB-lite"/>
    </source>
</evidence>
<comment type="subcellular location">
    <subcellularLocation>
        <location evidence="1 4">Nucleus</location>
    </subcellularLocation>
</comment>
<comment type="caution">
    <text evidence="6">The sequence shown here is derived from an EMBL/GenBank/DDBJ whole genome shotgun (WGS) entry which is preliminary data.</text>
</comment>
<dbReference type="AlphaFoldDB" id="A0AAP0RIC1"/>
<keyword evidence="3 4" id="KW-0539">Nucleus</keyword>
<organism evidence="6 7">
    <name type="scientific">Liquidambar formosana</name>
    <name type="common">Formosan gum</name>
    <dbReference type="NCBI Taxonomy" id="63359"/>
    <lineage>
        <taxon>Eukaryota</taxon>
        <taxon>Viridiplantae</taxon>
        <taxon>Streptophyta</taxon>
        <taxon>Embryophyta</taxon>
        <taxon>Tracheophyta</taxon>
        <taxon>Spermatophyta</taxon>
        <taxon>Magnoliopsida</taxon>
        <taxon>eudicotyledons</taxon>
        <taxon>Gunneridae</taxon>
        <taxon>Pentapetalae</taxon>
        <taxon>Saxifragales</taxon>
        <taxon>Altingiaceae</taxon>
        <taxon>Liquidambar</taxon>
    </lineage>
</organism>
<feature type="region of interest" description="Disordered" evidence="5">
    <location>
        <begin position="1"/>
        <end position="53"/>
    </location>
</feature>
<evidence type="ECO:0000256" key="3">
    <source>
        <dbReference type="ARBA" id="ARBA00023242"/>
    </source>
</evidence>
<dbReference type="InterPro" id="IPR039774">
    <property type="entry name" value="Sin3-like"/>
</dbReference>
<evidence type="ECO:0000313" key="7">
    <source>
        <dbReference type="Proteomes" id="UP001415857"/>
    </source>
</evidence>
<gene>
    <name evidence="6" type="ORF">L1049_028038</name>
</gene>
<dbReference type="Pfam" id="PF02671">
    <property type="entry name" value="PAH"/>
    <property type="match status" value="1"/>
</dbReference>
<dbReference type="Proteomes" id="UP001415857">
    <property type="component" value="Unassembled WGS sequence"/>
</dbReference>
<dbReference type="GO" id="GO:0000122">
    <property type="term" value="P:negative regulation of transcription by RNA polymerase II"/>
    <property type="evidence" value="ECO:0007669"/>
    <property type="project" value="TreeGrafter"/>
</dbReference>
<evidence type="ECO:0000256" key="4">
    <source>
        <dbReference type="PROSITE-ProRule" id="PRU00810"/>
    </source>
</evidence>
<keyword evidence="2" id="KW-0678">Repressor</keyword>
<proteinExistence type="predicted"/>
<dbReference type="PANTHER" id="PTHR12346:SF0">
    <property type="entry name" value="SIN3A, ISOFORM G"/>
    <property type="match status" value="1"/>
</dbReference>
<evidence type="ECO:0000256" key="1">
    <source>
        <dbReference type="ARBA" id="ARBA00004123"/>
    </source>
</evidence>
<keyword evidence="7" id="KW-1185">Reference proteome</keyword>
<accession>A0AAP0RIC1</accession>
<dbReference type="Gene3D" id="1.20.1160.11">
    <property type="entry name" value="Paired amphipathic helix"/>
    <property type="match status" value="1"/>
</dbReference>
<dbReference type="PROSITE" id="PS51477">
    <property type="entry name" value="PAH"/>
    <property type="match status" value="1"/>
</dbReference>
<dbReference type="InterPro" id="IPR003822">
    <property type="entry name" value="PAH"/>
</dbReference>
<dbReference type="GO" id="GO:0003714">
    <property type="term" value="F:transcription corepressor activity"/>
    <property type="evidence" value="ECO:0007669"/>
    <property type="project" value="InterPro"/>
</dbReference>
<dbReference type="SUPFAM" id="SSF47762">
    <property type="entry name" value="PAH2 domain"/>
    <property type="match status" value="1"/>
</dbReference>
<dbReference type="PANTHER" id="PTHR12346">
    <property type="entry name" value="SIN3B-RELATED"/>
    <property type="match status" value="1"/>
</dbReference>
<dbReference type="FunFam" id="1.20.1160.11:FF:000001">
    <property type="entry name" value="Paired amphipathic helix protein Sin3"/>
    <property type="match status" value="1"/>
</dbReference>
<feature type="compositionally biased region" description="Polar residues" evidence="5">
    <location>
        <begin position="9"/>
        <end position="18"/>
    </location>
</feature>
<evidence type="ECO:0000313" key="6">
    <source>
        <dbReference type="EMBL" id="KAK9278472.1"/>
    </source>
</evidence>
<sequence length="151" mass="16691">MDHLPETPSPSQDESGISQEVEEIGGEGPEGAMADAQKESIGSHEPLQEGGEVAWAKQKLTKTDALIFLERVRDAFAGEIEKYGEFLQFMRDFKAQRIDTAGTLSRVKELFKDHQELIAGFNIFVPYGYEISAPLQDDSTSSTSESDEDSM</sequence>
<protein>
    <submittedName>
        <fullName evidence="6">Uncharacterized protein</fullName>
    </submittedName>
</protein>